<organism evidence="14 15">
    <name type="scientific">Spirilliplanes yamanashiensis</name>
    <dbReference type="NCBI Taxonomy" id="42233"/>
    <lineage>
        <taxon>Bacteria</taxon>
        <taxon>Bacillati</taxon>
        <taxon>Actinomycetota</taxon>
        <taxon>Actinomycetes</taxon>
        <taxon>Micromonosporales</taxon>
        <taxon>Micromonosporaceae</taxon>
        <taxon>Spirilliplanes</taxon>
    </lineage>
</organism>
<dbReference type="Proteomes" id="UP000652013">
    <property type="component" value="Unassembled WGS sequence"/>
</dbReference>
<comment type="pathway">
    <text evidence="8">Amino-sugar metabolism; N-acetylneuraminate degradation; D-fructose 6-phosphate from N-acetylneuraminate: step 4/5.</text>
</comment>
<evidence type="ECO:0000256" key="12">
    <source>
        <dbReference type="PIRSR" id="PIRSR038994-3"/>
    </source>
</evidence>
<protein>
    <recommendedName>
        <fullName evidence="3">N-acetylglucosamine-6-phosphate deacetylase</fullName>
        <ecNumber evidence="2">3.5.1.25</ecNumber>
    </recommendedName>
</protein>
<dbReference type="GO" id="GO:0006046">
    <property type="term" value="P:N-acetylglucosamine catabolic process"/>
    <property type="evidence" value="ECO:0007669"/>
    <property type="project" value="TreeGrafter"/>
</dbReference>
<sequence>MLNGRIVTPAGVVDGSVAVADGLIAAVEPGDAGTDVIVPGFVDIHTHGGGGHAFTLGDAEAVRAGAAFHLGHGTTTLVASLVSSPFELMRTATAAYAPLFHEGVIAGIHFEGPYLSAVRCGAQNPAYLRDPSADEIAEVIKLGEGAVRMMTIAPERAGALDAIRQLVAAGVVAAIGHTDATWEQTRAGVAAGATVGTHVFNGMRPPHHREPGPVFGLLDAAPVVCEFIADGIHLHDGTLAFAAGVTGPARAALITDAMDAAGMADGRYELGGQAVLVADGVARLERDGAIAGSTLTMDAALRRAVGAGITLADAVTMASATPARAIGLTDRGAIAPGLRADLVVLAEDLTVKRVMRGGAWVS</sequence>
<dbReference type="InterPro" id="IPR003764">
    <property type="entry name" value="GlcNAc_6-P_deAcase"/>
</dbReference>
<keyword evidence="4 12" id="KW-0479">Metal-binding</keyword>
<keyword evidence="15" id="KW-1185">Reference proteome</keyword>
<dbReference type="InterPro" id="IPR032466">
    <property type="entry name" value="Metal_Hydrolase"/>
</dbReference>
<feature type="active site" description="Proton donor/acceptor" evidence="10">
    <location>
        <position position="256"/>
    </location>
</feature>
<keyword evidence="6 9" id="KW-0119">Carbohydrate metabolism</keyword>
<evidence type="ECO:0000256" key="1">
    <source>
        <dbReference type="ARBA" id="ARBA00010716"/>
    </source>
</evidence>
<comment type="caution">
    <text evidence="14">The sequence shown here is derived from an EMBL/GenBank/DDBJ whole genome shotgun (WGS) entry which is preliminary data.</text>
</comment>
<dbReference type="PIRSF" id="PIRSF038994">
    <property type="entry name" value="NagA"/>
    <property type="match status" value="1"/>
</dbReference>
<dbReference type="Gene3D" id="3.20.20.140">
    <property type="entry name" value="Metal-dependent hydrolases"/>
    <property type="match status" value="1"/>
</dbReference>
<evidence type="ECO:0000256" key="7">
    <source>
        <dbReference type="ARBA" id="ARBA00047647"/>
    </source>
</evidence>
<evidence type="ECO:0000256" key="3">
    <source>
        <dbReference type="ARBA" id="ARBA00018029"/>
    </source>
</evidence>
<dbReference type="SUPFAM" id="SSF51338">
    <property type="entry name" value="Composite domain of metallo-dependent hydrolases"/>
    <property type="match status" value="1"/>
</dbReference>
<evidence type="ECO:0000256" key="6">
    <source>
        <dbReference type="ARBA" id="ARBA00023277"/>
    </source>
</evidence>
<feature type="domain" description="Amidohydrolase-related" evidence="13">
    <location>
        <begin position="36"/>
        <end position="361"/>
    </location>
</feature>
<feature type="binding site" evidence="11">
    <location>
        <begin position="290"/>
        <end position="292"/>
    </location>
    <ligand>
        <name>substrate</name>
    </ligand>
</feature>
<evidence type="ECO:0000313" key="15">
    <source>
        <dbReference type="Proteomes" id="UP000652013"/>
    </source>
</evidence>
<dbReference type="Pfam" id="PF01979">
    <property type="entry name" value="Amidohydro_1"/>
    <property type="match status" value="1"/>
</dbReference>
<evidence type="ECO:0000256" key="8">
    <source>
        <dbReference type="ARBA" id="ARBA00060590"/>
    </source>
</evidence>
<comment type="cofactor">
    <cofactor evidence="12">
        <name>a divalent metal cation</name>
        <dbReference type="ChEBI" id="CHEBI:60240"/>
    </cofactor>
    <text evidence="12">Binds 1 divalent metal cation per subunit.</text>
</comment>
<dbReference type="NCBIfam" id="TIGR00221">
    <property type="entry name" value="nagA"/>
    <property type="match status" value="1"/>
</dbReference>
<dbReference type="PANTHER" id="PTHR11113:SF14">
    <property type="entry name" value="N-ACETYLGLUCOSAMINE-6-PHOSPHATE DEACETYLASE"/>
    <property type="match status" value="1"/>
</dbReference>
<dbReference type="CDD" id="cd00854">
    <property type="entry name" value="NagA"/>
    <property type="match status" value="1"/>
</dbReference>
<feature type="binding site" evidence="12">
    <location>
        <position position="198"/>
    </location>
    <ligand>
        <name>Zn(2+)</name>
        <dbReference type="ChEBI" id="CHEBI:29105"/>
    </ligand>
</feature>
<comment type="similarity">
    <text evidence="1 9">Belongs to the metallo-dependent hydrolases superfamily. NagA family.</text>
</comment>
<gene>
    <name evidence="14" type="primary">nagA</name>
    <name evidence="14" type="ORF">Sya03_15050</name>
</gene>
<dbReference type="PANTHER" id="PTHR11113">
    <property type="entry name" value="N-ACETYLGLUCOSAMINE-6-PHOSPHATE DEACETYLASE"/>
    <property type="match status" value="1"/>
</dbReference>
<keyword evidence="5 9" id="KW-0378">Hydrolase</keyword>
<reference evidence="14" key="1">
    <citation type="submission" date="2021-01" db="EMBL/GenBank/DDBJ databases">
        <title>Whole genome shotgun sequence of Spirilliplanes yamanashiensis NBRC 15828.</title>
        <authorList>
            <person name="Komaki H."/>
            <person name="Tamura T."/>
        </authorList>
    </citation>
    <scope>NUCLEOTIDE SEQUENCE</scope>
    <source>
        <strain evidence="14">NBRC 15828</strain>
    </source>
</reference>
<dbReference type="InterPro" id="IPR011059">
    <property type="entry name" value="Metal-dep_hydrolase_composite"/>
</dbReference>
<dbReference type="AlphaFoldDB" id="A0A8J3Y6D4"/>
<evidence type="ECO:0000313" key="14">
    <source>
        <dbReference type="EMBL" id="GIJ02153.1"/>
    </source>
</evidence>
<dbReference type="InterPro" id="IPR006680">
    <property type="entry name" value="Amidohydro-rel"/>
</dbReference>
<dbReference type="Gene3D" id="2.30.40.10">
    <property type="entry name" value="Urease, subunit C, domain 1"/>
    <property type="match status" value="1"/>
</dbReference>
<comment type="catalytic activity">
    <reaction evidence="7">
        <text>N-acetyl-D-glucosamine 6-phosphate + H2O = D-glucosamine 6-phosphate + acetate</text>
        <dbReference type="Rhea" id="RHEA:22936"/>
        <dbReference type="ChEBI" id="CHEBI:15377"/>
        <dbReference type="ChEBI" id="CHEBI:30089"/>
        <dbReference type="ChEBI" id="CHEBI:57513"/>
        <dbReference type="ChEBI" id="CHEBI:58725"/>
        <dbReference type="EC" id="3.5.1.25"/>
    </reaction>
</comment>
<dbReference type="GO" id="GO:0008448">
    <property type="term" value="F:N-acetylglucosamine-6-phosphate deacetylase activity"/>
    <property type="evidence" value="ECO:0007669"/>
    <property type="project" value="UniProtKB-EC"/>
</dbReference>
<evidence type="ECO:0000259" key="13">
    <source>
        <dbReference type="Pfam" id="PF01979"/>
    </source>
</evidence>
<dbReference type="EC" id="3.5.1.25" evidence="2"/>
<feature type="binding site" evidence="11">
    <location>
        <begin position="201"/>
        <end position="202"/>
    </location>
    <ligand>
        <name>substrate</name>
    </ligand>
</feature>
<evidence type="ECO:0000256" key="4">
    <source>
        <dbReference type="ARBA" id="ARBA00022723"/>
    </source>
</evidence>
<accession>A0A8J3Y6D4</accession>
<dbReference type="EMBL" id="BOOY01000008">
    <property type="protein sequence ID" value="GIJ02153.1"/>
    <property type="molecule type" value="Genomic_DNA"/>
</dbReference>
<evidence type="ECO:0000256" key="10">
    <source>
        <dbReference type="PIRSR" id="PIRSR038994-1"/>
    </source>
</evidence>
<proteinExistence type="inferred from homology"/>
<feature type="binding site" evidence="12">
    <location>
        <position position="177"/>
    </location>
    <ligand>
        <name>Zn(2+)</name>
        <dbReference type="ChEBI" id="CHEBI:29105"/>
    </ligand>
</feature>
<feature type="binding site" evidence="11">
    <location>
        <position position="233"/>
    </location>
    <ligand>
        <name>substrate</name>
    </ligand>
</feature>
<dbReference type="GO" id="GO:0046872">
    <property type="term" value="F:metal ion binding"/>
    <property type="evidence" value="ECO:0007669"/>
    <property type="project" value="UniProtKB-KW"/>
</dbReference>
<dbReference type="SUPFAM" id="SSF51556">
    <property type="entry name" value="Metallo-dependent hydrolases"/>
    <property type="match status" value="1"/>
</dbReference>
<dbReference type="RefSeq" id="WP_203937461.1">
    <property type="nucleotide sequence ID" value="NZ_BAAAGJ010000019.1"/>
</dbReference>
<evidence type="ECO:0000256" key="2">
    <source>
        <dbReference type="ARBA" id="ARBA00011899"/>
    </source>
</evidence>
<feature type="binding site" evidence="11">
    <location>
        <position position="209"/>
    </location>
    <ligand>
        <name>substrate</name>
    </ligand>
</feature>
<evidence type="ECO:0000256" key="9">
    <source>
        <dbReference type="PIRNR" id="PIRNR038994"/>
    </source>
</evidence>
<feature type="binding site" evidence="11">
    <location>
        <position position="122"/>
    </location>
    <ligand>
        <name>substrate</name>
    </ligand>
</feature>
<dbReference type="FunFam" id="3.20.20.140:FF:000004">
    <property type="entry name" value="N-acetylglucosamine-6-phosphate deacetylase"/>
    <property type="match status" value="1"/>
</dbReference>
<feature type="binding site" evidence="12">
    <location>
        <position position="111"/>
    </location>
    <ligand>
        <name>Zn(2+)</name>
        <dbReference type="ChEBI" id="CHEBI:29105"/>
    </ligand>
</feature>
<evidence type="ECO:0000256" key="5">
    <source>
        <dbReference type="ARBA" id="ARBA00022801"/>
    </source>
</evidence>
<evidence type="ECO:0000256" key="11">
    <source>
        <dbReference type="PIRSR" id="PIRSR038994-2"/>
    </source>
</evidence>
<name>A0A8J3Y6D4_9ACTN</name>